<protein>
    <recommendedName>
        <fullName evidence="4">Outer membrane protein beta-barrel domain-containing protein</fullName>
    </recommendedName>
</protein>
<dbReference type="Proteomes" id="UP000636010">
    <property type="component" value="Unassembled WGS sequence"/>
</dbReference>
<reference evidence="3" key="1">
    <citation type="journal article" date="2019" name="Int. J. Syst. Evol. Microbiol.">
        <title>The Global Catalogue of Microorganisms (GCM) 10K type strain sequencing project: providing services to taxonomists for standard genome sequencing and annotation.</title>
        <authorList>
            <consortium name="The Broad Institute Genomics Platform"/>
            <consortium name="The Broad Institute Genome Sequencing Center for Infectious Disease"/>
            <person name="Wu L."/>
            <person name="Ma J."/>
        </authorList>
    </citation>
    <scope>NUCLEOTIDE SEQUENCE [LARGE SCALE GENOMIC DNA]</scope>
    <source>
        <strain evidence="3">CGMCC 1.10832</strain>
    </source>
</reference>
<keyword evidence="3" id="KW-1185">Reference proteome</keyword>
<evidence type="ECO:0000313" key="3">
    <source>
        <dbReference type="Proteomes" id="UP000636010"/>
    </source>
</evidence>
<accession>A0ABQ1M3L2</accession>
<comment type="caution">
    <text evidence="2">The sequence shown here is derived from an EMBL/GenBank/DDBJ whole genome shotgun (WGS) entry which is preliminary data.</text>
</comment>
<sequence>MVRNLLILSILLFINVFNTFAQEITVKGDHSPPTFSHYHLIVCINKNCITTTNLPETTPLTVTDFKKVPLENANKNAFNNPDTIKSYQFPANSLTIEKPATTGIKENLKSEADHLASELKSDLEKNMDVSSLEKGNLEVRELDLEKDFQKSVNPIKAVHIDRKNLNAVKKVNEKVLHLKKERNSAFSQYFKSSDLEKWYHYFSAFAFIDVVNPQALLTENALGLRWAYSENISLGFSYGIRTQTKVSTDTLLIMKKPFNTFNIFTEFSLFKKIFLRPGLQIIKSENKSTKDLTPENVSIPYLMLGRNFTLNQRHNWYIGSKFNLINNNLIYNQRISIVLGINRKLKKDKK</sequence>
<evidence type="ECO:0000256" key="1">
    <source>
        <dbReference type="SAM" id="SignalP"/>
    </source>
</evidence>
<feature type="signal peptide" evidence="1">
    <location>
        <begin position="1"/>
        <end position="21"/>
    </location>
</feature>
<organism evidence="2 3">
    <name type="scientific">Marivirga lumbricoides</name>
    <dbReference type="NCBI Taxonomy" id="1046115"/>
    <lineage>
        <taxon>Bacteria</taxon>
        <taxon>Pseudomonadati</taxon>
        <taxon>Bacteroidota</taxon>
        <taxon>Cytophagia</taxon>
        <taxon>Cytophagales</taxon>
        <taxon>Marivirgaceae</taxon>
        <taxon>Marivirga</taxon>
    </lineage>
</organism>
<dbReference type="RefSeq" id="WP_188462723.1">
    <property type="nucleotide sequence ID" value="NZ_BAABHU010000005.1"/>
</dbReference>
<feature type="chain" id="PRO_5046655779" description="Outer membrane protein beta-barrel domain-containing protein" evidence="1">
    <location>
        <begin position="22"/>
        <end position="350"/>
    </location>
</feature>
<gene>
    <name evidence="2" type="ORF">GCM10011506_19050</name>
</gene>
<name>A0ABQ1M3L2_9BACT</name>
<evidence type="ECO:0008006" key="4">
    <source>
        <dbReference type="Google" id="ProtNLM"/>
    </source>
</evidence>
<keyword evidence="1" id="KW-0732">Signal</keyword>
<evidence type="ECO:0000313" key="2">
    <source>
        <dbReference type="EMBL" id="GGC33786.1"/>
    </source>
</evidence>
<dbReference type="EMBL" id="BMEC01000005">
    <property type="protein sequence ID" value="GGC33786.1"/>
    <property type="molecule type" value="Genomic_DNA"/>
</dbReference>
<proteinExistence type="predicted"/>